<dbReference type="InterPro" id="IPR012354">
    <property type="entry name" value="Esterase_lipase"/>
</dbReference>
<evidence type="ECO:0000256" key="1">
    <source>
        <dbReference type="PIRSR" id="PIRSR017388-1"/>
    </source>
</evidence>
<keyword evidence="3" id="KW-0378">Hydrolase</keyword>
<gene>
    <name evidence="3" type="ORF">PAMC26510_23775</name>
</gene>
<evidence type="ECO:0000313" key="4">
    <source>
        <dbReference type="Proteomes" id="UP000194546"/>
    </source>
</evidence>
<accession>A0A242MI94</accession>
<feature type="active site" description="Nucleophile" evidence="1">
    <location>
        <position position="87"/>
    </location>
</feature>
<evidence type="ECO:0000313" key="3">
    <source>
        <dbReference type="EMBL" id="OTP71028.1"/>
    </source>
</evidence>
<feature type="active site" description="Charge relay system" evidence="1">
    <location>
        <position position="239"/>
    </location>
</feature>
<name>A0A242MI94_CABSO</name>
<dbReference type="SUPFAM" id="SSF53474">
    <property type="entry name" value="alpha/beta-Hydrolases"/>
    <property type="match status" value="1"/>
</dbReference>
<dbReference type="InterPro" id="IPR022742">
    <property type="entry name" value="Hydrolase_4"/>
</dbReference>
<feature type="domain" description="Serine aminopeptidase S33" evidence="2">
    <location>
        <begin position="14"/>
        <end position="245"/>
    </location>
</feature>
<organism evidence="3 4">
    <name type="scientific">Caballeronia sordidicola</name>
    <name type="common">Burkholderia sordidicola</name>
    <dbReference type="NCBI Taxonomy" id="196367"/>
    <lineage>
        <taxon>Bacteria</taxon>
        <taxon>Pseudomonadati</taxon>
        <taxon>Pseudomonadota</taxon>
        <taxon>Betaproteobacteria</taxon>
        <taxon>Burkholderiales</taxon>
        <taxon>Burkholderiaceae</taxon>
        <taxon>Caballeronia</taxon>
    </lineage>
</organism>
<dbReference type="Pfam" id="PF12146">
    <property type="entry name" value="Hydrolase_4"/>
    <property type="match status" value="1"/>
</dbReference>
<reference evidence="3 4" key="1">
    <citation type="submission" date="2017-03" db="EMBL/GenBank/DDBJ databases">
        <title>Genome analysis of strain PAMC 26510.</title>
        <authorList>
            <person name="Oh H.-M."/>
            <person name="Yang J.-A."/>
        </authorList>
    </citation>
    <scope>NUCLEOTIDE SEQUENCE [LARGE SCALE GENOMIC DNA]</scope>
    <source>
        <strain evidence="3 4">PAMC 26510</strain>
    </source>
</reference>
<evidence type="ECO:0000259" key="2">
    <source>
        <dbReference type="Pfam" id="PF12146"/>
    </source>
</evidence>
<protein>
    <submittedName>
        <fullName evidence="3">Alpha/beta hydrolase protein</fullName>
    </submittedName>
</protein>
<dbReference type="PIRSF" id="PIRSF017388">
    <property type="entry name" value="Esterase_lipase"/>
    <property type="match status" value="1"/>
</dbReference>
<sequence>MTEGKPVHLEAGNHAVLLLHGLSSSPLEMRFLARALHREGFSTVAPVLPGYSAGTREQRMEAWVAAAVSEFDALSCRYTHVSVCGLSIGAALAMALVSKRPSAKSVALLSVTLDYDGWAIPWYRFLLGWAYFTPLRNRWRYREQEPFGLRNEALRSKVARAMLKGDLSEVGPATISLNALHEASRLARSVRRIVPGVSTDCLIVHAIDDETSNPANARFVSSHLASTFIRTIYLDDSYHMITSDNERETVAREVVMFLRESEAAAEAGEGGKAPVVSKALARRLRQIAALAK</sequence>
<comment type="caution">
    <text evidence="3">The sequence shown here is derived from an EMBL/GenBank/DDBJ whole genome shotgun (WGS) entry which is preliminary data.</text>
</comment>
<dbReference type="EMBL" id="NBTY01000129">
    <property type="protein sequence ID" value="OTP71028.1"/>
    <property type="molecule type" value="Genomic_DNA"/>
</dbReference>
<dbReference type="InterPro" id="IPR029058">
    <property type="entry name" value="AB_hydrolase_fold"/>
</dbReference>
<dbReference type="RefSeq" id="WP_256927857.1">
    <property type="nucleotide sequence ID" value="NZ_NBTY01000129.1"/>
</dbReference>
<feature type="active site" description="Charge relay system" evidence="1">
    <location>
        <position position="209"/>
    </location>
</feature>
<dbReference type="GO" id="GO:0052689">
    <property type="term" value="F:carboxylic ester hydrolase activity"/>
    <property type="evidence" value="ECO:0007669"/>
    <property type="project" value="InterPro"/>
</dbReference>
<dbReference type="AlphaFoldDB" id="A0A242MI94"/>
<proteinExistence type="predicted"/>
<dbReference type="Gene3D" id="3.40.50.1820">
    <property type="entry name" value="alpha/beta hydrolase"/>
    <property type="match status" value="1"/>
</dbReference>
<dbReference type="Proteomes" id="UP000194546">
    <property type="component" value="Unassembled WGS sequence"/>
</dbReference>